<reference evidence="1 2" key="1">
    <citation type="journal article" date="2018" name="Cell">
        <title>The Chara Genome: Secondary Complexity and Implications for Plant Terrestrialization.</title>
        <authorList>
            <person name="Nishiyama T."/>
            <person name="Sakayama H."/>
            <person name="Vries J.D."/>
            <person name="Buschmann H."/>
            <person name="Saint-Marcoux D."/>
            <person name="Ullrich K.K."/>
            <person name="Haas F.B."/>
            <person name="Vanderstraeten L."/>
            <person name="Becker D."/>
            <person name="Lang D."/>
            <person name="Vosolsobe S."/>
            <person name="Rombauts S."/>
            <person name="Wilhelmsson P.K.I."/>
            <person name="Janitza P."/>
            <person name="Kern R."/>
            <person name="Heyl A."/>
            <person name="Rumpler F."/>
            <person name="Villalobos L.I.A.C."/>
            <person name="Clay J.M."/>
            <person name="Skokan R."/>
            <person name="Toyoda A."/>
            <person name="Suzuki Y."/>
            <person name="Kagoshima H."/>
            <person name="Schijlen E."/>
            <person name="Tajeshwar N."/>
            <person name="Catarino B."/>
            <person name="Hetherington A.J."/>
            <person name="Saltykova A."/>
            <person name="Bonnot C."/>
            <person name="Breuninger H."/>
            <person name="Symeonidi A."/>
            <person name="Radhakrishnan G.V."/>
            <person name="Van Nieuwerburgh F."/>
            <person name="Deforce D."/>
            <person name="Chang C."/>
            <person name="Karol K.G."/>
            <person name="Hedrich R."/>
            <person name="Ulvskov P."/>
            <person name="Glockner G."/>
            <person name="Delwiche C.F."/>
            <person name="Petrasek J."/>
            <person name="Van de Peer Y."/>
            <person name="Friml J."/>
            <person name="Beilby M."/>
            <person name="Dolan L."/>
            <person name="Kohara Y."/>
            <person name="Sugano S."/>
            <person name="Fujiyama A."/>
            <person name="Delaux P.-M."/>
            <person name="Quint M."/>
            <person name="TheiBen G."/>
            <person name="Hagemann M."/>
            <person name="Harholt J."/>
            <person name="Dunand C."/>
            <person name="Zachgo S."/>
            <person name="Langdale J."/>
            <person name="Maumus F."/>
            <person name="Straeten D.V.D."/>
            <person name="Gould S.B."/>
            <person name="Rensing S.A."/>
        </authorList>
    </citation>
    <scope>NUCLEOTIDE SEQUENCE [LARGE SCALE GENOMIC DNA]</scope>
    <source>
        <strain evidence="1 2">S276</strain>
    </source>
</reference>
<sequence>MCSLRLPVRLWVPSRTWFHFGARLLHERSPKCRHEPSVAVANDVFRYAVAAKPAGVQEACTFRSRGVVLAREKSHVFTQSVNDREDVVVPEAVAGKWVGDVHSNGEVGFPQDRQWAQLAIGIAVAGLASSANFARVAMPSDIGDDVEPPESLPMSCDSSIDSEMAGESRVMVLAEKASPKTTVSWDA</sequence>
<dbReference type="AlphaFoldDB" id="A0A388KPD4"/>
<keyword evidence="2" id="KW-1185">Reference proteome</keyword>
<gene>
    <name evidence="1" type="ORF">CBR_g10850</name>
</gene>
<proteinExistence type="predicted"/>
<evidence type="ECO:0000313" key="1">
    <source>
        <dbReference type="EMBL" id="GBG71914.1"/>
    </source>
</evidence>
<comment type="caution">
    <text evidence="1">The sequence shown here is derived from an EMBL/GenBank/DDBJ whole genome shotgun (WGS) entry which is preliminary data.</text>
</comment>
<accession>A0A388KPD4</accession>
<protein>
    <submittedName>
        <fullName evidence="1">Uncharacterized protein</fullName>
    </submittedName>
</protein>
<name>A0A388KPD4_CHABU</name>
<evidence type="ECO:0000313" key="2">
    <source>
        <dbReference type="Proteomes" id="UP000265515"/>
    </source>
</evidence>
<dbReference type="Gramene" id="GBG71914">
    <property type="protein sequence ID" value="GBG71914"/>
    <property type="gene ID" value="CBR_g10850"/>
</dbReference>
<dbReference type="EMBL" id="BFEA01000155">
    <property type="protein sequence ID" value="GBG71914.1"/>
    <property type="molecule type" value="Genomic_DNA"/>
</dbReference>
<organism evidence="1 2">
    <name type="scientific">Chara braunii</name>
    <name type="common">Braun's stonewort</name>
    <dbReference type="NCBI Taxonomy" id="69332"/>
    <lineage>
        <taxon>Eukaryota</taxon>
        <taxon>Viridiplantae</taxon>
        <taxon>Streptophyta</taxon>
        <taxon>Charophyceae</taxon>
        <taxon>Charales</taxon>
        <taxon>Characeae</taxon>
        <taxon>Chara</taxon>
    </lineage>
</organism>
<dbReference type="Proteomes" id="UP000265515">
    <property type="component" value="Unassembled WGS sequence"/>
</dbReference>